<keyword evidence="6" id="KW-1185">Reference proteome</keyword>
<keyword evidence="1" id="KW-0805">Transcription regulation</keyword>
<dbReference type="AlphaFoldDB" id="A0A916Z8G9"/>
<comment type="caution">
    <text evidence="5">The sequence shown here is derived from an EMBL/GenBank/DDBJ whole genome shotgun (WGS) entry which is preliminary data.</text>
</comment>
<keyword evidence="2" id="KW-0238">DNA-binding</keyword>
<evidence type="ECO:0000313" key="6">
    <source>
        <dbReference type="Proteomes" id="UP000612456"/>
    </source>
</evidence>
<proteinExistence type="predicted"/>
<evidence type="ECO:0000256" key="3">
    <source>
        <dbReference type="ARBA" id="ARBA00023163"/>
    </source>
</evidence>
<organism evidence="5 6">
    <name type="scientific">Paenibacillus nasutitermitis</name>
    <dbReference type="NCBI Taxonomy" id="1652958"/>
    <lineage>
        <taxon>Bacteria</taxon>
        <taxon>Bacillati</taxon>
        <taxon>Bacillota</taxon>
        <taxon>Bacilli</taxon>
        <taxon>Bacillales</taxon>
        <taxon>Paenibacillaceae</taxon>
        <taxon>Paenibacillus</taxon>
    </lineage>
</organism>
<dbReference type="RefSeq" id="WP_188994965.1">
    <property type="nucleotide sequence ID" value="NZ_BMHP01000003.1"/>
</dbReference>
<dbReference type="PANTHER" id="PTHR33204">
    <property type="entry name" value="TRANSCRIPTIONAL REGULATOR, MARR FAMILY"/>
    <property type="match status" value="1"/>
</dbReference>
<reference evidence="5" key="1">
    <citation type="journal article" date="2014" name="Int. J. Syst. Evol. Microbiol.">
        <title>Complete genome sequence of Corynebacterium casei LMG S-19264T (=DSM 44701T), isolated from a smear-ripened cheese.</title>
        <authorList>
            <consortium name="US DOE Joint Genome Institute (JGI-PGF)"/>
            <person name="Walter F."/>
            <person name="Albersmeier A."/>
            <person name="Kalinowski J."/>
            <person name="Ruckert C."/>
        </authorList>
    </citation>
    <scope>NUCLEOTIDE SEQUENCE</scope>
    <source>
        <strain evidence="5">CGMCC 1.15178</strain>
    </source>
</reference>
<dbReference type="InterPro" id="IPR036390">
    <property type="entry name" value="WH_DNA-bd_sf"/>
</dbReference>
<dbReference type="PANTHER" id="PTHR33204:SF18">
    <property type="entry name" value="TRANSCRIPTIONAL REGULATORY PROTEIN"/>
    <property type="match status" value="1"/>
</dbReference>
<dbReference type="SUPFAM" id="SSF46785">
    <property type="entry name" value="Winged helix' DNA-binding domain"/>
    <property type="match status" value="1"/>
</dbReference>
<dbReference type="Pfam" id="PF01638">
    <property type="entry name" value="HxlR"/>
    <property type="match status" value="1"/>
</dbReference>
<feature type="domain" description="HTH hxlR-type" evidence="4">
    <location>
        <begin position="16"/>
        <end position="110"/>
    </location>
</feature>
<sequence>MSVNNYIPKVPACIDCNIEKTLNVIGGKWAFLVLRELFGGKKRFGELQRLISAVSPRALTSTLRHLEEQGVLERHVFPTVPVTVEYSLTPKGVDLHQILKEMKLWAAKWT</sequence>
<dbReference type="InterPro" id="IPR002577">
    <property type="entry name" value="HTH_HxlR"/>
</dbReference>
<dbReference type="EMBL" id="BMHP01000003">
    <property type="protein sequence ID" value="GGD81160.1"/>
    <property type="molecule type" value="Genomic_DNA"/>
</dbReference>
<dbReference type="PROSITE" id="PS51118">
    <property type="entry name" value="HTH_HXLR"/>
    <property type="match status" value="1"/>
</dbReference>
<dbReference type="InterPro" id="IPR036388">
    <property type="entry name" value="WH-like_DNA-bd_sf"/>
</dbReference>
<evidence type="ECO:0000313" key="5">
    <source>
        <dbReference type="EMBL" id="GGD81160.1"/>
    </source>
</evidence>
<evidence type="ECO:0000256" key="1">
    <source>
        <dbReference type="ARBA" id="ARBA00023015"/>
    </source>
</evidence>
<evidence type="ECO:0000256" key="2">
    <source>
        <dbReference type="ARBA" id="ARBA00023125"/>
    </source>
</evidence>
<accession>A0A916Z8G9</accession>
<dbReference type="GO" id="GO:0003677">
    <property type="term" value="F:DNA binding"/>
    <property type="evidence" value="ECO:0007669"/>
    <property type="project" value="UniProtKB-KW"/>
</dbReference>
<reference evidence="5" key="2">
    <citation type="submission" date="2020-09" db="EMBL/GenBank/DDBJ databases">
        <authorList>
            <person name="Sun Q."/>
            <person name="Zhou Y."/>
        </authorList>
    </citation>
    <scope>NUCLEOTIDE SEQUENCE</scope>
    <source>
        <strain evidence="5">CGMCC 1.15178</strain>
    </source>
</reference>
<dbReference type="Gene3D" id="1.10.10.10">
    <property type="entry name" value="Winged helix-like DNA-binding domain superfamily/Winged helix DNA-binding domain"/>
    <property type="match status" value="1"/>
</dbReference>
<keyword evidence="3" id="KW-0804">Transcription</keyword>
<evidence type="ECO:0000259" key="4">
    <source>
        <dbReference type="PROSITE" id="PS51118"/>
    </source>
</evidence>
<dbReference type="Proteomes" id="UP000612456">
    <property type="component" value="Unassembled WGS sequence"/>
</dbReference>
<name>A0A916Z8G9_9BACL</name>
<gene>
    <name evidence="5" type="ORF">GCM10010911_44120</name>
</gene>
<protein>
    <submittedName>
        <fullName evidence="5">MarR family transcriptional regulator</fullName>
    </submittedName>
</protein>